<protein>
    <submittedName>
        <fullName evidence="1">Uncharacterized protein</fullName>
    </submittedName>
</protein>
<evidence type="ECO:0000313" key="2">
    <source>
        <dbReference type="Proteomes" id="UP000095706"/>
    </source>
</evidence>
<dbReference type="EMBL" id="CYYV01000004">
    <property type="protein sequence ID" value="CUN94582.1"/>
    <property type="molecule type" value="Genomic_DNA"/>
</dbReference>
<dbReference type="Proteomes" id="UP000095706">
    <property type="component" value="Unassembled WGS sequence"/>
</dbReference>
<name>A0A174B141_9FIRM</name>
<gene>
    <name evidence="1" type="ORF">ERS852406_00973</name>
</gene>
<evidence type="ECO:0000313" key="1">
    <source>
        <dbReference type="EMBL" id="CUN94582.1"/>
    </source>
</evidence>
<dbReference type="AlphaFoldDB" id="A0A174B141"/>
<proteinExistence type="predicted"/>
<organism evidence="1 2">
    <name type="scientific">Fusicatenibacter saccharivorans</name>
    <dbReference type="NCBI Taxonomy" id="1150298"/>
    <lineage>
        <taxon>Bacteria</taxon>
        <taxon>Bacillati</taxon>
        <taxon>Bacillota</taxon>
        <taxon>Clostridia</taxon>
        <taxon>Lachnospirales</taxon>
        <taxon>Lachnospiraceae</taxon>
        <taxon>Fusicatenibacter</taxon>
    </lineage>
</organism>
<dbReference type="RefSeq" id="WP_055226769.1">
    <property type="nucleotide sequence ID" value="NZ_CYYV01000004.1"/>
</dbReference>
<accession>A0A174B141</accession>
<reference evidence="1 2" key="1">
    <citation type="submission" date="2015-09" db="EMBL/GenBank/DDBJ databases">
        <authorList>
            <consortium name="Pathogen Informatics"/>
        </authorList>
    </citation>
    <scope>NUCLEOTIDE SEQUENCE [LARGE SCALE GENOMIC DNA]</scope>
    <source>
        <strain evidence="1 2">2789STDY5608849</strain>
    </source>
</reference>
<sequence length="139" mass="15886">MKNIKENNFMKSRLTTDAGEAFSPSRYSLKSKNDAILHPYRTYDLFYEITFMVLQKLGAYEDIGTPEECAEAMQTARACQTQYLDNITDPLEPLKIASALRSEVLKLQFRQAEKPESISPLDYTVIAALKEALEKRVKQ</sequence>